<dbReference type="SUPFAM" id="SSF53795">
    <property type="entry name" value="PEP carboxykinase-like"/>
    <property type="match status" value="1"/>
</dbReference>
<name>A0A1M5L4N1_9BRAD</name>
<evidence type="ECO:0000313" key="2">
    <source>
        <dbReference type="Proteomes" id="UP000189796"/>
    </source>
</evidence>
<dbReference type="InterPro" id="IPR027417">
    <property type="entry name" value="P-loop_NTPase"/>
</dbReference>
<sequence>MIDGAAVAPQIVNIERNQEFFRARLPFGRGLEGTLRYVTEHLDYFVEYCARADEADAVSLPAALLVSPGGQRVLFTGGRKSGKTTLALGLLSAGWAFEGDARVFIRSDGVAAHPRTLRVPQSLVWRHSCLAHQLDGAPSLAVDGLEAFFAVDPRRWGREWSIAAGKVDAVFFLENVDSVLSAIRRTSSDEAFGRALQLFSSALPLTARHVSLLRAIVAAPCLFHLELGALEGAVGRVVETLEATNLRASA</sequence>
<dbReference type="RefSeq" id="WP_079601144.1">
    <property type="nucleotide sequence ID" value="NZ_LT670817.1"/>
</dbReference>
<dbReference type="Proteomes" id="UP000189796">
    <property type="component" value="Chromosome I"/>
</dbReference>
<dbReference type="OrthoDB" id="7817603at2"/>
<gene>
    <name evidence="1" type="ORF">SAMN05443248_2095</name>
</gene>
<dbReference type="Gene3D" id="3.40.50.300">
    <property type="entry name" value="P-loop containing nucleotide triphosphate hydrolases"/>
    <property type="match status" value="1"/>
</dbReference>
<reference evidence="1 2" key="1">
    <citation type="submission" date="2016-11" db="EMBL/GenBank/DDBJ databases">
        <authorList>
            <person name="Jaros S."/>
            <person name="Januszkiewicz K."/>
            <person name="Wedrychowicz H."/>
        </authorList>
    </citation>
    <scope>NUCLEOTIDE SEQUENCE [LARGE SCALE GENOMIC DNA]</scope>
    <source>
        <strain evidence="1 2">GAS138</strain>
    </source>
</reference>
<protein>
    <recommendedName>
        <fullName evidence="3">Hpr(Ser) kinase/phosphatase</fullName>
    </recommendedName>
</protein>
<evidence type="ECO:0008006" key="3">
    <source>
        <dbReference type="Google" id="ProtNLM"/>
    </source>
</evidence>
<accession>A0A1M5L4N1</accession>
<organism evidence="1 2">
    <name type="scientific">Bradyrhizobium erythrophlei</name>
    <dbReference type="NCBI Taxonomy" id="1437360"/>
    <lineage>
        <taxon>Bacteria</taxon>
        <taxon>Pseudomonadati</taxon>
        <taxon>Pseudomonadota</taxon>
        <taxon>Alphaproteobacteria</taxon>
        <taxon>Hyphomicrobiales</taxon>
        <taxon>Nitrobacteraceae</taxon>
        <taxon>Bradyrhizobium</taxon>
    </lineage>
</organism>
<dbReference type="AlphaFoldDB" id="A0A1M5L4N1"/>
<dbReference type="EMBL" id="LT670817">
    <property type="protein sequence ID" value="SHG59910.1"/>
    <property type="molecule type" value="Genomic_DNA"/>
</dbReference>
<evidence type="ECO:0000313" key="1">
    <source>
        <dbReference type="EMBL" id="SHG59910.1"/>
    </source>
</evidence>
<proteinExistence type="predicted"/>